<comment type="similarity">
    <text evidence="6">Belongs to the WD repeat BOP1/ERB1 family.</text>
</comment>
<name>A0A834VCR3_SARSC</name>
<dbReference type="PANTHER" id="PTHR17605">
    <property type="entry name" value="RIBOSOME BIOGENESIS PROTEIN BOP1 BLOCK OF PROLIFERATION 1 PROTEIN"/>
    <property type="match status" value="1"/>
</dbReference>
<dbReference type="GO" id="GO:0070545">
    <property type="term" value="C:PeBoW complex"/>
    <property type="evidence" value="ECO:0007669"/>
    <property type="project" value="TreeGrafter"/>
</dbReference>
<dbReference type="GO" id="GO:0000466">
    <property type="term" value="P:maturation of 5.8S rRNA from tricistronic rRNA transcript (SSU-rRNA, 5.8S rRNA, LSU-rRNA)"/>
    <property type="evidence" value="ECO:0007669"/>
    <property type="project" value="UniProtKB-UniRule"/>
</dbReference>
<feature type="compositionally biased region" description="Basic and acidic residues" evidence="8">
    <location>
        <begin position="18"/>
        <end position="32"/>
    </location>
</feature>
<evidence type="ECO:0000256" key="7">
    <source>
        <dbReference type="PROSITE-ProRule" id="PRU00221"/>
    </source>
</evidence>
<proteinExistence type="inferred from homology"/>
<dbReference type="Pfam" id="PF00400">
    <property type="entry name" value="WD40"/>
    <property type="match status" value="2"/>
</dbReference>
<evidence type="ECO:0000256" key="6">
    <source>
        <dbReference type="HAMAP-Rule" id="MF_03027"/>
    </source>
</evidence>
<evidence type="ECO:0000256" key="4">
    <source>
        <dbReference type="ARBA" id="ARBA00022737"/>
    </source>
</evidence>
<dbReference type="SUPFAM" id="SSF50978">
    <property type="entry name" value="WD40 repeat-like"/>
    <property type="match status" value="1"/>
</dbReference>
<dbReference type="EMBL" id="WVUK01000056">
    <property type="protein sequence ID" value="KAF7492762.1"/>
    <property type="molecule type" value="Genomic_DNA"/>
</dbReference>
<accession>A0A834VCR3</accession>
<reference evidence="12" key="1">
    <citation type="journal article" date="2020" name="PLoS Negl. Trop. Dis.">
        <title>High-quality nuclear genome for Sarcoptes scabiei-A critical resource for a neglected parasite.</title>
        <authorList>
            <person name="Korhonen P.K."/>
            <person name="Gasser R.B."/>
            <person name="Ma G."/>
            <person name="Wang T."/>
            <person name="Stroehlein A.J."/>
            <person name="Young N.D."/>
            <person name="Ang C.S."/>
            <person name="Fernando D.D."/>
            <person name="Lu H.C."/>
            <person name="Taylor S."/>
            <person name="Reynolds S.L."/>
            <person name="Mofiz E."/>
            <person name="Najaraj S.H."/>
            <person name="Gowda H."/>
            <person name="Madugundu A."/>
            <person name="Renuse S."/>
            <person name="Holt D."/>
            <person name="Pandey A."/>
            <person name="Papenfuss A.T."/>
            <person name="Fischer K."/>
        </authorList>
    </citation>
    <scope>NUCLEOTIDE SEQUENCE [LARGE SCALE GENOMIC DNA]</scope>
</reference>
<gene>
    <name evidence="10" type="ORF">SSS_3101</name>
</gene>
<comment type="subcellular location">
    <subcellularLocation>
        <location evidence="6">Nucleus</location>
        <location evidence="6">Nucleolus</location>
    </subcellularLocation>
    <subcellularLocation>
        <location evidence="6">Nucleus</location>
        <location evidence="6">Nucleoplasm</location>
    </subcellularLocation>
</comment>
<keyword evidence="5 6" id="KW-0539">Nucleus</keyword>
<evidence type="ECO:0000256" key="1">
    <source>
        <dbReference type="ARBA" id="ARBA00022517"/>
    </source>
</evidence>
<evidence type="ECO:0000313" key="11">
    <source>
        <dbReference type="EnsemblMetazoa" id="KAF7492762.1"/>
    </source>
</evidence>
<dbReference type="Gene3D" id="2.130.10.10">
    <property type="entry name" value="YVTN repeat-like/Quinoprotein amine dehydrogenase"/>
    <property type="match status" value="1"/>
</dbReference>
<dbReference type="SMART" id="SM01035">
    <property type="entry name" value="BOP1NT"/>
    <property type="match status" value="1"/>
</dbReference>
<evidence type="ECO:0000256" key="5">
    <source>
        <dbReference type="ARBA" id="ARBA00023242"/>
    </source>
</evidence>
<dbReference type="GO" id="GO:0030687">
    <property type="term" value="C:preribosome, large subunit precursor"/>
    <property type="evidence" value="ECO:0007669"/>
    <property type="project" value="UniProtKB-UniRule"/>
</dbReference>
<keyword evidence="12" id="KW-1185">Reference proteome</keyword>
<dbReference type="EnsemblMetazoa" id="SSS_3101s_mrna">
    <property type="protein sequence ID" value="KAF7492762.1"/>
    <property type="gene ID" value="SSS_3101"/>
</dbReference>
<sequence length="816" mass="94600">MNHRKNLKRKASYDQFDDANKKEDHDRIVAEDSHDDDDDEEFEESDDADEDEGDETDSSFDDAKSSDNNESCFEDIDAVKNINLHEISDNEDDDGDLTEDDDDADNDDDDNDFNLISSKGSVIDSNHQNEIGSEEISIKNAQKISNDIEPTSASFNMATVDEYQYDSSDEEDVLNTIGNIPFEWYKDYMHVGYDVDGRKILKPPKEDQLQEFLKQMEDPNYWRTIKDNLTEQNVVLDDNEIDLVKRLRASKCPVANYNPYEDFIDFFSYEKMIHPIQNRPEPKAAFIPSLSEKRIVSKLVNAIKKSRLKPKPRIKKREKFSFNYDLWENNGNTASKRLERYIAAPKPQPPGHEESYNPPPEYLFTDEEKKEWMEQEPEDRKINFIPQKFASLRQVPAYSNFIRERFERSLDLYLCPRIRKNRINVRADDLIPQLPKPSDLRPFPSSQSILYEGHDNNVLCCSVEPAGQFIASGDCEGVLKIWEIMTGRCFKTLQFIGSIDCLCWCPDSRKSILAMIIDKKIYMLNIQQGSKQSIKFTDEYFDGIQPEEEIQDTVDNGDIKDNDDEDLNDPESSSSKFICTWHKTDRIADAQNWNKGVRIIIENKFEIKQIVWHQAGEYFSTVMPNGNNKSIIIHHLTKMKSQIPFRKIKDIVQCVRFHPTKAYFFVATKRMIRIYDLIKQQMIKKLIANCNEISSMAIHPGGDNLIVSSLDPRVQWFDLDLSNKPYKTMRYHKKAIRSLDFHQRYPLFASSSDDGTIVVCHGMVYDDLLQNALIVPVKVLRFNQIDKKMAAISSCVFHPSQPWLFAVCSKKIALFT</sequence>
<feature type="domain" description="BOP1 N-terminal" evidence="9">
    <location>
        <begin position="185"/>
        <end position="444"/>
    </location>
</feature>
<evidence type="ECO:0000313" key="12">
    <source>
        <dbReference type="Proteomes" id="UP000070412"/>
    </source>
</evidence>
<keyword evidence="2 6" id="KW-0698">rRNA processing</keyword>
<feature type="region of interest" description="Disordered" evidence="8">
    <location>
        <begin position="1"/>
        <end position="129"/>
    </location>
</feature>
<dbReference type="PROSITE" id="PS50082">
    <property type="entry name" value="WD_REPEATS_2"/>
    <property type="match status" value="1"/>
</dbReference>
<dbReference type="Pfam" id="PF08145">
    <property type="entry name" value="BOP1NT"/>
    <property type="match status" value="1"/>
</dbReference>
<dbReference type="GO" id="GO:0000463">
    <property type="term" value="P:maturation of LSU-rRNA from tricistronic rRNA transcript (SSU-rRNA, 5.8S rRNA, LSU-rRNA)"/>
    <property type="evidence" value="ECO:0007669"/>
    <property type="project" value="UniProtKB-UniRule"/>
</dbReference>
<protein>
    <recommendedName>
        <fullName evidence="6">Ribosome biogenesis protein BOP1 homolog</fullName>
    </recommendedName>
</protein>
<dbReference type="InterPro" id="IPR036322">
    <property type="entry name" value="WD40_repeat_dom_sf"/>
</dbReference>
<comment type="function">
    <text evidence="6">Required for maturation of ribosomal RNAs and formation of the large ribosomal subunit.</text>
</comment>
<evidence type="ECO:0000313" key="10">
    <source>
        <dbReference type="EMBL" id="KAF7492762.1"/>
    </source>
</evidence>
<feature type="compositionally biased region" description="Polar residues" evidence="8">
    <location>
        <begin position="114"/>
        <end position="129"/>
    </location>
</feature>
<dbReference type="InterPro" id="IPR001680">
    <property type="entry name" value="WD40_rpt"/>
</dbReference>
<dbReference type="GO" id="GO:0005654">
    <property type="term" value="C:nucleoplasm"/>
    <property type="evidence" value="ECO:0007669"/>
    <property type="project" value="UniProtKB-SubCell"/>
</dbReference>
<organism evidence="10">
    <name type="scientific">Sarcoptes scabiei</name>
    <name type="common">Itch mite</name>
    <name type="synonym">Acarus scabiei</name>
    <dbReference type="NCBI Taxonomy" id="52283"/>
    <lineage>
        <taxon>Eukaryota</taxon>
        <taxon>Metazoa</taxon>
        <taxon>Ecdysozoa</taxon>
        <taxon>Arthropoda</taxon>
        <taxon>Chelicerata</taxon>
        <taxon>Arachnida</taxon>
        <taxon>Acari</taxon>
        <taxon>Acariformes</taxon>
        <taxon>Sarcoptiformes</taxon>
        <taxon>Astigmata</taxon>
        <taxon>Psoroptidia</taxon>
        <taxon>Sarcoptoidea</taxon>
        <taxon>Sarcoptidae</taxon>
        <taxon>Sarcoptinae</taxon>
        <taxon>Sarcoptes</taxon>
    </lineage>
</organism>
<dbReference type="GO" id="GO:0043021">
    <property type="term" value="F:ribonucleoprotein complex binding"/>
    <property type="evidence" value="ECO:0007669"/>
    <property type="project" value="UniProtKB-UniRule"/>
</dbReference>
<dbReference type="InterPro" id="IPR015943">
    <property type="entry name" value="WD40/YVTN_repeat-like_dom_sf"/>
</dbReference>
<dbReference type="OrthoDB" id="5571054at2759"/>
<evidence type="ECO:0000256" key="8">
    <source>
        <dbReference type="SAM" id="MobiDB-lite"/>
    </source>
</evidence>
<dbReference type="Proteomes" id="UP000070412">
    <property type="component" value="Unassembled WGS sequence"/>
</dbReference>
<dbReference type="InterPro" id="IPR028598">
    <property type="entry name" value="BOP1/Erb1"/>
</dbReference>
<feature type="compositionally biased region" description="Acidic residues" evidence="8">
    <location>
        <begin position="33"/>
        <end position="60"/>
    </location>
</feature>
<dbReference type="InterPro" id="IPR012953">
    <property type="entry name" value="BOP1_N_dom"/>
</dbReference>
<feature type="compositionally biased region" description="Basic residues" evidence="8">
    <location>
        <begin position="1"/>
        <end position="10"/>
    </location>
</feature>
<dbReference type="SMART" id="SM00320">
    <property type="entry name" value="WD40"/>
    <property type="match status" value="6"/>
</dbReference>
<feature type="compositionally biased region" description="Acidic residues" evidence="8">
    <location>
        <begin position="89"/>
        <end position="112"/>
    </location>
</feature>
<keyword evidence="4" id="KW-0677">Repeat</keyword>
<dbReference type="AlphaFoldDB" id="A0A834VCR3"/>
<feature type="repeat" description="WD" evidence="7">
    <location>
        <begin position="451"/>
        <end position="492"/>
    </location>
</feature>
<reference evidence="11" key="3">
    <citation type="submission" date="2022-06" db="UniProtKB">
        <authorList>
            <consortium name="EnsemblMetazoa"/>
        </authorList>
    </citation>
    <scope>IDENTIFICATION</scope>
</reference>
<evidence type="ECO:0000256" key="3">
    <source>
        <dbReference type="ARBA" id="ARBA00022574"/>
    </source>
</evidence>
<reference evidence="10" key="2">
    <citation type="submission" date="2020-01" db="EMBL/GenBank/DDBJ databases">
        <authorList>
            <person name="Korhonen P.K.K."/>
            <person name="Guangxu M.G."/>
            <person name="Wang T.W."/>
            <person name="Stroehlein A.J.S."/>
            <person name="Young N.D."/>
            <person name="Ang C.-S.A."/>
            <person name="Fernando D.W.F."/>
            <person name="Lu H.L."/>
            <person name="Taylor S.T."/>
            <person name="Ehtesham M.E.M."/>
            <person name="Najaraj S.H.N."/>
            <person name="Harsha G.H.G."/>
            <person name="Madugundu A.M."/>
            <person name="Renuse S.R."/>
            <person name="Holt D.H."/>
            <person name="Pandey A.P."/>
            <person name="Papenfuss A.P."/>
            <person name="Gasser R.B.G."/>
            <person name="Fischer K.F."/>
        </authorList>
    </citation>
    <scope>NUCLEOTIDE SEQUENCE</scope>
    <source>
        <strain evidence="10">SSS_KF_BRIS2020</strain>
    </source>
</reference>
<dbReference type="PROSITE" id="PS50294">
    <property type="entry name" value="WD_REPEATS_REGION"/>
    <property type="match status" value="1"/>
</dbReference>
<evidence type="ECO:0000256" key="2">
    <source>
        <dbReference type="ARBA" id="ARBA00022552"/>
    </source>
</evidence>
<keyword evidence="3 7" id="KW-0853">WD repeat</keyword>
<dbReference type="PANTHER" id="PTHR17605:SF0">
    <property type="entry name" value="RIBOSOME BIOGENESIS PROTEIN BOP1"/>
    <property type="match status" value="1"/>
</dbReference>
<evidence type="ECO:0000259" key="9">
    <source>
        <dbReference type="SMART" id="SM01035"/>
    </source>
</evidence>
<dbReference type="FunFam" id="2.130.10.10:FF:000576">
    <property type="entry name" value="Ribosome biogenesis protein ERB1"/>
    <property type="match status" value="1"/>
</dbReference>
<keyword evidence="1 6" id="KW-0690">Ribosome biogenesis</keyword>
<feature type="region of interest" description="Disordered" evidence="8">
    <location>
        <begin position="551"/>
        <end position="573"/>
    </location>
</feature>
<dbReference type="HAMAP" id="MF_03027">
    <property type="entry name" value="BOP1"/>
    <property type="match status" value="1"/>
</dbReference>